<name>A0A2P2JBH8_RHIMU</name>
<sequence length="52" mass="6041">MFTRIHTNETVTCIIKFVDKSGSIMMIDVCPTPTLNERKKFPKVFKMMCTLD</sequence>
<accession>A0A2P2JBH8</accession>
<protein>
    <submittedName>
        <fullName evidence="1">Uncharacterized protein</fullName>
    </submittedName>
</protein>
<reference evidence="1" key="1">
    <citation type="submission" date="2018-02" db="EMBL/GenBank/DDBJ databases">
        <title>Rhizophora mucronata_Transcriptome.</title>
        <authorList>
            <person name="Meera S.P."/>
            <person name="Sreeshan A."/>
            <person name="Augustine A."/>
        </authorList>
    </citation>
    <scope>NUCLEOTIDE SEQUENCE</scope>
    <source>
        <tissue evidence="1">Leaf</tissue>
    </source>
</reference>
<proteinExistence type="predicted"/>
<dbReference type="AlphaFoldDB" id="A0A2P2JBH8"/>
<evidence type="ECO:0000313" key="1">
    <source>
        <dbReference type="EMBL" id="MBW90828.1"/>
    </source>
</evidence>
<dbReference type="EMBL" id="GGEC01010345">
    <property type="protein sequence ID" value="MBW90828.1"/>
    <property type="molecule type" value="Transcribed_RNA"/>
</dbReference>
<organism evidence="1">
    <name type="scientific">Rhizophora mucronata</name>
    <name type="common">Asiatic mangrove</name>
    <dbReference type="NCBI Taxonomy" id="61149"/>
    <lineage>
        <taxon>Eukaryota</taxon>
        <taxon>Viridiplantae</taxon>
        <taxon>Streptophyta</taxon>
        <taxon>Embryophyta</taxon>
        <taxon>Tracheophyta</taxon>
        <taxon>Spermatophyta</taxon>
        <taxon>Magnoliopsida</taxon>
        <taxon>eudicotyledons</taxon>
        <taxon>Gunneridae</taxon>
        <taxon>Pentapetalae</taxon>
        <taxon>rosids</taxon>
        <taxon>fabids</taxon>
        <taxon>Malpighiales</taxon>
        <taxon>Rhizophoraceae</taxon>
        <taxon>Rhizophora</taxon>
    </lineage>
</organism>